<keyword evidence="2" id="KW-1185">Reference proteome</keyword>
<name>A0A1Q2YMA4_9ASCO</name>
<dbReference type="Proteomes" id="UP000186136">
    <property type="component" value="Unassembled WGS sequence"/>
</dbReference>
<gene>
    <name evidence="1" type="ORF">PMKS-004142</name>
</gene>
<comment type="caution">
    <text evidence="1">The sequence shown here is derived from an EMBL/GenBank/DDBJ whole genome shotgun (WGS) entry which is preliminary data.</text>
</comment>
<dbReference type="OrthoDB" id="10273865at2759"/>
<dbReference type="EMBL" id="BDGI01000195">
    <property type="protein sequence ID" value="GAV30627.1"/>
    <property type="molecule type" value="Genomic_DNA"/>
</dbReference>
<protein>
    <submittedName>
        <fullName evidence="1">Uncharacterized protein</fullName>
    </submittedName>
</protein>
<sequence length="153" mass="16691">MTIGQVAAWQILPDDGSTKVAGYNTALCILAGGFDNSTIIAQGDNGSMVIVNPQGVSNQTIANRVIMLCRERFGNNITLSSYRYSNYEDYYTPIANIVEALDNIDLLPEFSRDTYDPAQYNYLATGNNYQRTQANGFGRAGPWNGSNVMVGAI</sequence>
<organism evidence="1 2">
    <name type="scientific">Pichia membranifaciens</name>
    <dbReference type="NCBI Taxonomy" id="4926"/>
    <lineage>
        <taxon>Eukaryota</taxon>
        <taxon>Fungi</taxon>
        <taxon>Dikarya</taxon>
        <taxon>Ascomycota</taxon>
        <taxon>Saccharomycotina</taxon>
        <taxon>Pichiomycetes</taxon>
        <taxon>Pichiales</taxon>
        <taxon>Pichiaceae</taxon>
        <taxon>Pichia</taxon>
    </lineage>
</organism>
<dbReference type="AlphaFoldDB" id="A0A1Q2YMA4"/>
<evidence type="ECO:0000313" key="2">
    <source>
        <dbReference type="Proteomes" id="UP000186136"/>
    </source>
</evidence>
<reference evidence="1 2" key="1">
    <citation type="submission" date="2016-08" db="EMBL/GenBank/DDBJ databases">
        <title>Whole genome shotgun sequence of Pichia membranifaciens KS47-1.</title>
        <authorList>
            <person name="Konishi M."/>
            <person name="Ishida M."/>
            <person name="Arakawa T."/>
            <person name="Kato Y."/>
            <person name="Horiuchi J."/>
        </authorList>
    </citation>
    <scope>NUCLEOTIDE SEQUENCE [LARGE SCALE GENOMIC DNA]</scope>
    <source>
        <strain evidence="1 2">KS47-1</strain>
    </source>
</reference>
<proteinExistence type="predicted"/>
<evidence type="ECO:0000313" key="1">
    <source>
        <dbReference type="EMBL" id="GAV30627.1"/>
    </source>
</evidence>
<accession>A0A1Q2YMA4</accession>